<dbReference type="PIRSF" id="PIRSF016578">
    <property type="entry name" value="HsaA"/>
    <property type="match status" value="1"/>
</dbReference>
<dbReference type="GO" id="GO:0005739">
    <property type="term" value="C:mitochondrion"/>
    <property type="evidence" value="ECO:0007669"/>
    <property type="project" value="TreeGrafter"/>
</dbReference>
<evidence type="ECO:0000256" key="11">
    <source>
        <dbReference type="ARBA" id="ARBA00055070"/>
    </source>
</evidence>
<comment type="function">
    <text evidence="11">Isobutyryl-CoA dehydrogenase which catalyzes the conversion of 2-methylpropanoyl-CoA to (2E)-2-methylpropenoyl-CoA in the valine catabolic pathway. To a lesser extent, also able to catalyze the oxidation of (2S)-2-methylbutanoyl-CoA.</text>
</comment>
<evidence type="ECO:0000256" key="3">
    <source>
        <dbReference type="ARBA" id="ARBA00009347"/>
    </source>
</evidence>
<dbReference type="InterPro" id="IPR046373">
    <property type="entry name" value="Acyl-CoA_Oxase/DH_mid-dom_sf"/>
</dbReference>
<dbReference type="InterPro" id="IPR006091">
    <property type="entry name" value="Acyl-CoA_Oxase/DH_mid-dom"/>
</dbReference>
<dbReference type="AlphaFoldDB" id="A0AAN4Z981"/>
<evidence type="ECO:0000256" key="4">
    <source>
        <dbReference type="ARBA" id="ARBA00022456"/>
    </source>
</evidence>
<dbReference type="GO" id="GO:0009083">
    <property type="term" value="P:branched-chain amino acid catabolic process"/>
    <property type="evidence" value="ECO:0007669"/>
    <property type="project" value="UniProtKB-KW"/>
</dbReference>
<evidence type="ECO:0000259" key="17">
    <source>
        <dbReference type="Pfam" id="PF02771"/>
    </source>
</evidence>
<organism evidence="18 19">
    <name type="scientific">Pristionchus mayeri</name>
    <dbReference type="NCBI Taxonomy" id="1317129"/>
    <lineage>
        <taxon>Eukaryota</taxon>
        <taxon>Metazoa</taxon>
        <taxon>Ecdysozoa</taxon>
        <taxon>Nematoda</taxon>
        <taxon>Chromadorea</taxon>
        <taxon>Rhabditida</taxon>
        <taxon>Rhabditina</taxon>
        <taxon>Diplogasteromorpha</taxon>
        <taxon>Diplogasteroidea</taxon>
        <taxon>Neodiplogasteridae</taxon>
        <taxon>Pristionchus</taxon>
    </lineage>
</organism>
<evidence type="ECO:0000256" key="7">
    <source>
        <dbReference type="ARBA" id="ARBA00023002"/>
    </source>
</evidence>
<keyword evidence="7 14" id="KW-0560">Oxidoreductase</keyword>
<evidence type="ECO:0000256" key="9">
    <source>
        <dbReference type="ARBA" id="ARBA00050268"/>
    </source>
</evidence>
<keyword evidence="4" id="KW-0101">Branched-chain amino acid catabolism</keyword>
<dbReference type="EMBL" id="BTRK01000002">
    <property type="protein sequence ID" value="GMR36862.1"/>
    <property type="molecule type" value="Genomic_DNA"/>
</dbReference>
<evidence type="ECO:0000256" key="12">
    <source>
        <dbReference type="ARBA" id="ARBA00071686"/>
    </source>
</evidence>
<comment type="catalytic activity">
    <reaction evidence="9">
        <text>propanoyl-CoA + oxidized [electron-transfer flavoprotein] + H(+) = acryloyl-CoA + reduced [electron-transfer flavoprotein]</text>
        <dbReference type="Rhea" id="RHEA:31287"/>
        <dbReference type="Rhea" id="RHEA-COMP:10685"/>
        <dbReference type="Rhea" id="RHEA-COMP:10686"/>
        <dbReference type="ChEBI" id="CHEBI:15378"/>
        <dbReference type="ChEBI" id="CHEBI:57367"/>
        <dbReference type="ChEBI" id="CHEBI:57392"/>
        <dbReference type="ChEBI" id="CHEBI:57692"/>
        <dbReference type="ChEBI" id="CHEBI:58307"/>
    </reaction>
    <physiologicalReaction direction="left-to-right" evidence="9">
        <dbReference type="Rhea" id="RHEA:31288"/>
    </physiologicalReaction>
</comment>
<comment type="caution">
    <text evidence="18">The sequence shown here is derived from an EMBL/GenBank/DDBJ whole genome shotgun (WGS) entry which is preliminary data.</text>
</comment>
<evidence type="ECO:0000256" key="6">
    <source>
        <dbReference type="ARBA" id="ARBA00022827"/>
    </source>
</evidence>
<evidence type="ECO:0000256" key="14">
    <source>
        <dbReference type="RuleBase" id="RU362125"/>
    </source>
</evidence>
<comment type="pathway">
    <text evidence="2">Amino-acid degradation; L-valine degradation.</text>
</comment>
<dbReference type="SUPFAM" id="SSF47203">
    <property type="entry name" value="Acyl-CoA dehydrogenase C-terminal domain-like"/>
    <property type="match status" value="1"/>
</dbReference>
<evidence type="ECO:0000256" key="1">
    <source>
        <dbReference type="ARBA" id="ARBA00001974"/>
    </source>
</evidence>
<feature type="domain" description="Acyl-CoA dehydrogenase/oxidase N-terminal" evidence="17">
    <location>
        <begin position="34"/>
        <end position="144"/>
    </location>
</feature>
<dbReference type="Gene3D" id="1.10.540.10">
    <property type="entry name" value="Acyl-CoA dehydrogenase/oxidase, N-terminal domain"/>
    <property type="match status" value="1"/>
</dbReference>
<dbReference type="PANTHER" id="PTHR43831">
    <property type="entry name" value="ISOBUTYRYL-COA DEHYDROGENASE"/>
    <property type="match status" value="1"/>
</dbReference>
<dbReference type="SUPFAM" id="SSF56645">
    <property type="entry name" value="Acyl-CoA dehydrogenase NM domain-like"/>
    <property type="match status" value="1"/>
</dbReference>
<dbReference type="Gene3D" id="2.40.110.10">
    <property type="entry name" value="Butyryl-CoA Dehydrogenase, subunit A, domain 2"/>
    <property type="match status" value="1"/>
</dbReference>
<dbReference type="Pfam" id="PF02771">
    <property type="entry name" value="Acyl-CoA_dh_N"/>
    <property type="match status" value="1"/>
</dbReference>
<evidence type="ECO:0000313" key="18">
    <source>
        <dbReference type="EMBL" id="GMR36862.1"/>
    </source>
</evidence>
<protein>
    <recommendedName>
        <fullName evidence="12">Isobutyryl-CoA dehydrogenase, mitochondrial</fullName>
    </recommendedName>
    <alternativeName>
        <fullName evidence="13">Acyl-CoA dehydrogenase family member 8</fullName>
    </alternativeName>
</protein>
<dbReference type="FunFam" id="2.40.110.10:FF:000001">
    <property type="entry name" value="Acyl-CoA dehydrogenase, mitochondrial"/>
    <property type="match status" value="1"/>
</dbReference>
<evidence type="ECO:0000313" key="19">
    <source>
        <dbReference type="Proteomes" id="UP001328107"/>
    </source>
</evidence>
<keyword evidence="6 14" id="KW-0274">FAD</keyword>
<evidence type="ECO:0000256" key="13">
    <source>
        <dbReference type="ARBA" id="ARBA00076026"/>
    </source>
</evidence>
<reference evidence="19" key="1">
    <citation type="submission" date="2022-10" db="EMBL/GenBank/DDBJ databases">
        <title>Genome assembly of Pristionchus species.</title>
        <authorList>
            <person name="Yoshida K."/>
            <person name="Sommer R.J."/>
        </authorList>
    </citation>
    <scope>NUCLEOTIDE SEQUENCE [LARGE SCALE GENOMIC DNA]</scope>
    <source>
        <strain evidence="19">RS5460</strain>
    </source>
</reference>
<dbReference type="InterPro" id="IPR006089">
    <property type="entry name" value="Acyl-CoA_DH_CS"/>
</dbReference>
<dbReference type="PROSITE" id="PS00072">
    <property type="entry name" value="ACYL_COA_DH_1"/>
    <property type="match status" value="1"/>
</dbReference>
<dbReference type="GO" id="GO:0050660">
    <property type="term" value="F:flavin adenine dinucleotide binding"/>
    <property type="evidence" value="ECO:0007669"/>
    <property type="project" value="InterPro"/>
</dbReference>
<dbReference type="InterPro" id="IPR009075">
    <property type="entry name" value="AcylCo_DH/oxidase_C"/>
</dbReference>
<dbReference type="InterPro" id="IPR036250">
    <property type="entry name" value="AcylCo_DH-like_C"/>
</dbReference>
<feature type="domain" description="Acyl-CoA dehydrogenase/oxidase C-terminal" evidence="15">
    <location>
        <begin position="256"/>
        <end position="404"/>
    </location>
</feature>
<comment type="catalytic activity">
    <reaction evidence="10">
        <text>2-methylpropanoyl-CoA + oxidized [electron-transfer flavoprotein] + H(+) = 2-methylpropenoyl-CoA + reduced [electron-transfer flavoprotein]</text>
        <dbReference type="Rhea" id="RHEA:44180"/>
        <dbReference type="Rhea" id="RHEA-COMP:10685"/>
        <dbReference type="Rhea" id="RHEA-COMP:10686"/>
        <dbReference type="ChEBI" id="CHEBI:15378"/>
        <dbReference type="ChEBI" id="CHEBI:57338"/>
        <dbReference type="ChEBI" id="CHEBI:57692"/>
        <dbReference type="ChEBI" id="CHEBI:58307"/>
        <dbReference type="ChEBI" id="CHEBI:62500"/>
        <dbReference type="EC" id="1.3.8.5"/>
    </reaction>
    <physiologicalReaction direction="left-to-right" evidence="10">
        <dbReference type="Rhea" id="RHEA:44181"/>
    </physiologicalReaction>
</comment>
<dbReference type="Gene3D" id="1.20.140.10">
    <property type="entry name" value="Butyryl-CoA Dehydrogenase, subunit A, domain 3"/>
    <property type="match status" value="1"/>
</dbReference>
<dbReference type="GO" id="GO:0003853">
    <property type="term" value="F:short-chain 2-methyl fatty acyl-CoA dehydrogenase activity"/>
    <property type="evidence" value="ECO:0007669"/>
    <property type="project" value="UniProtKB-EC"/>
</dbReference>
<feature type="non-terminal residue" evidence="18">
    <location>
        <position position="1"/>
    </location>
</feature>
<dbReference type="PANTHER" id="PTHR43831:SF1">
    <property type="entry name" value="ISOBUTYRYL-COA DEHYDROGENASE, MITOCHONDRIAL"/>
    <property type="match status" value="1"/>
</dbReference>
<evidence type="ECO:0000256" key="2">
    <source>
        <dbReference type="ARBA" id="ARBA00005109"/>
    </source>
</evidence>
<evidence type="ECO:0000256" key="8">
    <source>
        <dbReference type="ARBA" id="ARBA00049552"/>
    </source>
</evidence>
<keyword evidence="5 14" id="KW-0285">Flavoprotein</keyword>
<keyword evidence="19" id="KW-1185">Reference proteome</keyword>
<evidence type="ECO:0000259" key="15">
    <source>
        <dbReference type="Pfam" id="PF00441"/>
    </source>
</evidence>
<comment type="catalytic activity">
    <reaction evidence="8">
        <text>(2S)-2-methylbutanoyl-CoA + oxidized [electron-transfer flavoprotein] + H(+) = (2E)-2-methylbut-2-enoyl-CoA + reduced [electron-transfer flavoprotein]</text>
        <dbReference type="Rhea" id="RHEA:48256"/>
        <dbReference type="Rhea" id="RHEA-COMP:10685"/>
        <dbReference type="Rhea" id="RHEA-COMP:10686"/>
        <dbReference type="ChEBI" id="CHEBI:15378"/>
        <dbReference type="ChEBI" id="CHEBI:57337"/>
        <dbReference type="ChEBI" id="CHEBI:57692"/>
        <dbReference type="ChEBI" id="CHEBI:58307"/>
        <dbReference type="ChEBI" id="CHEBI:88166"/>
    </reaction>
    <physiologicalReaction direction="left-to-right" evidence="8">
        <dbReference type="Rhea" id="RHEA:48257"/>
    </physiologicalReaction>
</comment>
<dbReference type="FunFam" id="1.20.140.10:FF:000001">
    <property type="entry name" value="Acyl-CoA dehydrogenase"/>
    <property type="match status" value="1"/>
</dbReference>
<comment type="cofactor">
    <cofactor evidence="1 14">
        <name>FAD</name>
        <dbReference type="ChEBI" id="CHEBI:57692"/>
    </cofactor>
</comment>
<gene>
    <name evidence="18" type="ORF">PMAYCL1PPCAC_07057</name>
</gene>
<comment type="similarity">
    <text evidence="3 14">Belongs to the acyl-CoA dehydrogenase family.</text>
</comment>
<dbReference type="InterPro" id="IPR037069">
    <property type="entry name" value="AcylCoA_DH/ox_N_sf"/>
</dbReference>
<dbReference type="InterPro" id="IPR013786">
    <property type="entry name" value="AcylCoA_DH/ox_N"/>
</dbReference>
<evidence type="ECO:0000256" key="10">
    <source>
        <dbReference type="ARBA" id="ARBA00052552"/>
    </source>
</evidence>
<dbReference type="Pfam" id="PF00441">
    <property type="entry name" value="Acyl-CoA_dh_1"/>
    <property type="match status" value="1"/>
</dbReference>
<dbReference type="Proteomes" id="UP001328107">
    <property type="component" value="Unassembled WGS sequence"/>
</dbReference>
<dbReference type="Pfam" id="PF02770">
    <property type="entry name" value="Acyl-CoA_dh_M"/>
    <property type="match status" value="1"/>
</dbReference>
<dbReference type="InterPro" id="IPR052547">
    <property type="entry name" value="Mito_Isobutyryl-CoADH"/>
</dbReference>
<accession>A0AAN4Z981</accession>
<feature type="domain" description="Acyl-CoA oxidase/dehydrogenase middle" evidence="16">
    <location>
        <begin position="149"/>
        <end position="243"/>
    </location>
</feature>
<evidence type="ECO:0000259" key="16">
    <source>
        <dbReference type="Pfam" id="PF02770"/>
    </source>
</evidence>
<proteinExistence type="inferred from homology"/>
<name>A0AAN4Z981_9BILA</name>
<dbReference type="InterPro" id="IPR009100">
    <property type="entry name" value="AcylCoA_DH/oxidase_NM_dom_sf"/>
</dbReference>
<evidence type="ECO:0000256" key="5">
    <source>
        <dbReference type="ARBA" id="ARBA00022630"/>
    </source>
</evidence>
<sequence>RMLSRCLSRLSHSPLSSLRALNTYCIHPNEGLNAEQKEIQNTARSFAMNEMRPHMAKWDEEESLPLDVLRKAGDLGFGALYCDVEYGGSGGSRTDASVVFEQLAMGDSSTAAYMSIHNMCAWMIDTYGSVALREKHLPSLASFEQLASYCLTEPDSGSDAAALRTSAVRKGDYYVVNGSKAFISGAGQSSKYVVMMRHEGEPGPKGIFCLLVEDGMEGFSLGKKEKKLGWCSQPTRIINFEDCKVPVSNQIGGDREGFNIAMAGINGGRLNIASCSLGAAQMSVDIAIDHLKVRKQFNKPLADLQWNQFKLAELATKISASRLMVRRAALSMDENSRQKAAHCAMAKLFATENCFEVVSGAMQMLGGYGMLKDFPLQQFMRDCRVHQVIEGTNEIMRLVIARDLLTKPTALSDA</sequence>